<evidence type="ECO:0000256" key="1">
    <source>
        <dbReference type="SAM" id="MobiDB-lite"/>
    </source>
</evidence>
<keyword evidence="3" id="KW-1185">Reference proteome</keyword>
<feature type="region of interest" description="Disordered" evidence="1">
    <location>
        <begin position="79"/>
        <end position="113"/>
    </location>
</feature>
<organism evidence="2 3">
    <name type="scientific">Ficus carica</name>
    <name type="common">Common fig</name>
    <dbReference type="NCBI Taxonomy" id="3494"/>
    <lineage>
        <taxon>Eukaryota</taxon>
        <taxon>Viridiplantae</taxon>
        <taxon>Streptophyta</taxon>
        <taxon>Embryophyta</taxon>
        <taxon>Tracheophyta</taxon>
        <taxon>Spermatophyta</taxon>
        <taxon>Magnoliopsida</taxon>
        <taxon>eudicotyledons</taxon>
        <taxon>Gunneridae</taxon>
        <taxon>Pentapetalae</taxon>
        <taxon>rosids</taxon>
        <taxon>fabids</taxon>
        <taxon>Rosales</taxon>
        <taxon>Moraceae</taxon>
        <taxon>Ficeae</taxon>
        <taxon>Ficus</taxon>
    </lineage>
</organism>
<dbReference type="EMBL" id="BTGU01000003">
    <property type="protein sequence ID" value="GMN31301.1"/>
    <property type="molecule type" value="Genomic_DNA"/>
</dbReference>
<gene>
    <name evidence="2" type="ORF">TIFTF001_003196</name>
</gene>
<dbReference type="AlphaFoldDB" id="A0AA88CUZ4"/>
<reference evidence="2" key="1">
    <citation type="submission" date="2023-07" db="EMBL/GenBank/DDBJ databases">
        <title>draft genome sequence of fig (Ficus carica).</title>
        <authorList>
            <person name="Takahashi T."/>
            <person name="Nishimura K."/>
        </authorList>
    </citation>
    <scope>NUCLEOTIDE SEQUENCE</scope>
</reference>
<evidence type="ECO:0000313" key="2">
    <source>
        <dbReference type="EMBL" id="GMN31301.1"/>
    </source>
</evidence>
<sequence length="113" mass="12495">MLGFGTGVEDGFQDGRSRLGFKTEVGVKIRFWNKGLGSRMGFQMGGQGFGVGFLDESRGRISGQRSRLGFEIRVKVGFQGDTNPETRPQPLLLFQNPTPTPTYVPKTDIKTRP</sequence>
<protein>
    <submittedName>
        <fullName evidence="2">Uncharacterized protein</fullName>
    </submittedName>
</protein>
<accession>A0AA88CUZ4</accession>
<dbReference type="Proteomes" id="UP001187192">
    <property type="component" value="Unassembled WGS sequence"/>
</dbReference>
<name>A0AA88CUZ4_FICCA</name>
<comment type="caution">
    <text evidence="2">The sequence shown here is derived from an EMBL/GenBank/DDBJ whole genome shotgun (WGS) entry which is preliminary data.</text>
</comment>
<evidence type="ECO:0000313" key="3">
    <source>
        <dbReference type="Proteomes" id="UP001187192"/>
    </source>
</evidence>
<proteinExistence type="predicted"/>